<evidence type="ECO:0000313" key="3">
    <source>
        <dbReference type="EMBL" id="KAA8895733.1"/>
    </source>
</evidence>
<reference evidence="3 4" key="1">
    <citation type="submission" date="2019-09" db="EMBL/GenBank/DDBJ databases">
        <title>Draft genome of the ectomycorrhizal ascomycete Sphaerosporella brunnea.</title>
        <authorList>
            <consortium name="DOE Joint Genome Institute"/>
            <person name="Benucci G.M."/>
            <person name="Marozzi G."/>
            <person name="Antonielli L."/>
            <person name="Sanchez S."/>
            <person name="Marco P."/>
            <person name="Wang X."/>
            <person name="Falini L.B."/>
            <person name="Barry K."/>
            <person name="Haridas S."/>
            <person name="Lipzen A."/>
            <person name="Labutti K."/>
            <person name="Grigoriev I.V."/>
            <person name="Murat C."/>
            <person name="Martin F."/>
            <person name="Albertini E."/>
            <person name="Donnini D."/>
            <person name="Bonito G."/>
        </authorList>
    </citation>
    <scope>NUCLEOTIDE SEQUENCE [LARGE SCALE GENOMIC DNA]</scope>
    <source>
        <strain evidence="3 4">Sb_GMNB300</strain>
    </source>
</reference>
<dbReference type="InParanoid" id="A0A5J5EKK8"/>
<sequence>MAVNKSRKRASKRAGKRATAPTINPQPVVRPIVPGGHKETVGIDRCPVEEESLLCGQEEGYRTLYGFLNGLLKASLQSKAKWLKTWPTADSPAPLGENVAFILPKAMRRAAAAEQYNEDGLDNEDVALPDVNDGPDDNGLFDALLPPDADIAEVLATVNDTKTAVDEIREDVNRNRQAVNSSNQVMAPASNQMEAAAGTMKNEATSLADAKNSLNESLEHAKQTLYDAEDKMRRAQADTEWARQQELKACEEQNRVLRAHRDHLDHSLLNYINDEDYTEKLAAFVQDRDKLEAMVEQRDAKILEIKAELEEVQKRKSVLEAAERKRAEDAERRKRKREAATGGASKRRQCGA</sequence>
<feature type="compositionally biased region" description="Basic residues" evidence="2">
    <location>
        <begin position="1"/>
        <end position="16"/>
    </location>
</feature>
<proteinExistence type="predicted"/>
<dbReference type="Proteomes" id="UP000326924">
    <property type="component" value="Unassembled WGS sequence"/>
</dbReference>
<feature type="region of interest" description="Disordered" evidence="2">
    <location>
        <begin position="1"/>
        <end position="36"/>
    </location>
</feature>
<keyword evidence="1" id="KW-0175">Coiled coil</keyword>
<feature type="compositionally biased region" description="Basic and acidic residues" evidence="2">
    <location>
        <begin position="316"/>
        <end position="332"/>
    </location>
</feature>
<name>A0A5J5EKK8_9PEZI</name>
<dbReference type="EMBL" id="VXIS01000247">
    <property type="protein sequence ID" value="KAA8895733.1"/>
    <property type="molecule type" value="Genomic_DNA"/>
</dbReference>
<evidence type="ECO:0000256" key="1">
    <source>
        <dbReference type="SAM" id="Coils"/>
    </source>
</evidence>
<evidence type="ECO:0000256" key="2">
    <source>
        <dbReference type="SAM" id="MobiDB-lite"/>
    </source>
</evidence>
<feature type="coiled-coil region" evidence="1">
    <location>
        <begin position="211"/>
        <end position="238"/>
    </location>
</feature>
<keyword evidence="4" id="KW-1185">Reference proteome</keyword>
<accession>A0A5J5EKK8</accession>
<dbReference type="AlphaFoldDB" id="A0A5J5EKK8"/>
<feature type="region of interest" description="Disordered" evidence="2">
    <location>
        <begin position="316"/>
        <end position="352"/>
    </location>
</feature>
<comment type="caution">
    <text evidence="3">The sequence shown here is derived from an EMBL/GenBank/DDBJ whole genome shotgun (WGS) entry which is preliminary data.</text>
</comment>
<gene>
    <name evidence="3" type="ORF">FN846DRAFT_911429</name>
</gene>
<organism evidence="3 4">
    <name type="scientific">Sphaerosporella brunnea</name>
    <dbReference type="NCBI Taxonomy" id="1250544"/>
    <lineage>
        <taxon>Eukaryota</taxon>
        <taxon>Fungi</taxon>
        <taxon>Dikarya</taxon>
        <taxon>Ascomycota</taxon>
        <taxon>Pezizomycotina</taxon>
        <taxon>Pezizomycetes</taxon>
        <taxon>Pezizales</taxon>
        <taxon>Pyronemataceae</taxon>
        <taxon>Sphaerosporella</taxon>
    </lineage>
</organism>
<protein>
    <submittedName>
        <fullName evidence="3">Uncharacterized protein</fullName>
    </submittedName>
</protein>
<evidence type="ECO:0000313" key="4">
    <source>
        <dbReference type="Proteomes" id="UP000326924"/>
    </source>
</evidence>